<feature type="transmembrane region" description="Helical" evidence="2">
    <location>
        <begin position="183"/>
        <end position="206"/>
    </location>
</feature>
<feature type="signal peptide" evidence="3">
    <location>
        <begin position="1"/>
        <end position="21"/>
    </location>
</feature>
<keyword evidence="3" id="KW-0732">Signal</keyword>
<evidence type="ECO:0008006" key="6">
    <source>
        <dbReference type="Google" id="ProtNLM"/>
    </source>
</evidence>
<dbReference type="RefSeq" id="WP_131464437.1">
    <property type="nucleotide sequence ID" value="NZ_SJJY01000006.1"/>
</dbReference>
<feature type="region of interest" description="Disordered" evidence="1">
    <location>
        <begin position="144"/>
        <end position="177"/>
    </location>
</feature>
<evidence type="ECO:0000313" key="4">
    <source>
        <dbReference type="EMBL" id="TCC20753.1"/>
    </source>
</evidence>
<keyword evidence="2" id="KW-1133">Transmembrane helix</keyword>
<dbReference type="EMBL" id="SJJY01000006">
    <property type="protein sequence ID" value="TCC20753.1"/>
    <property type="molecule type" value="Genomic_DNA"/>
</dbReference>
<name>A0ABY2A1H1_9ACTN</name>
<dbReference type="Proteomes" id="UP000292385">
    <property type="component" value="Unassembled WGS sequence"/>
</dbReference>
<feature type="chain" id="PRO_5047193021" description="TPM domain-containing protein" evidence="3">
    <location>
        <begin position="22"/>
        <end position="217"/>
    </location>
</feature>
<evidence type="ECO:0000313" key="5">
    <source>
        <dbReference type="Proteomes" id="UP000292385"/>
    </source>
</evidence>
<evidence type="ECO:0000256" key="2">
    <source>
        <dbReference type="SAM" id="Phobius"/>
    </source>
</evidence>
<keyword evidence="2" id="KW-0812">Transmembrane</keyword>
<evidence type="ECO:0000256" key="1">
    <source>
        <dbReference type="SAM" id="MobiDB-lite"/>
    </source>
</evidence>
<keyword evidence="5" id="KW-1185">Reference proteome</keyword>
<sequence>MRRLVLLLVATVFALTGSAQAATPADSRISAAVATWAERPLYVDPDFISVTDSAETLRVISGAKHPVFVAVVPSGEWFPEKGDTKLLAGRLAAANGKPGLYVVMDGSRTDGVAHQLGVSTPSWTYGDYEEALSKQLTEYLDGVKESTYSTPEPARTEPLPPDPEESSPREPEKFTVGTAIGHGAGGVVIGLICGALLGVIVLTVAAQARAQKKKGRA</sequence>
<reference evidence="4 5" key="1">
    <citation type="submission" date="2019-02" db="EMBL/GenBank/DDBJ databases">
        <title>Kribbella capetownensis sp. nov. and Kribbella speibonae sp. nov., isolated from soil.</title>
        <authorList>
            <person name="Curtis S.M."/>
            <person name="Norton I."/>
            <person name="Everest G.J."/>
            <person name="Meyers P.R."/>
        </authorList>
    </citation>
    <scope>NUCLEOTIDE SEQUENCE [LARGE SCALE GENOMIC DNA]</scope>
    <source>
        <strain evidence="4 5">SK5</strain>
    </source>
</reference>
<keyword evidence="2" id="KW-0472">Membrane</keyword>
<accession>A0ABY2A1H1</accession>
<comment type="caution">
    <text evidence="4">The sequence shown here is derived from an EMBL/GenBank/DDBJ whole genome shotgun (WGS) entry which is preliminary data.</text>
</comment>
<gene>
    <name evidence="4" type="ORF">E0H58_25735</name>
</gene>
<evidence type="ECO:0000256" key="3">
    <source>
        <dbReference type="SAM" id="SignalP"/>
    </source>
</evidence>
<protein>
    <recommendedName>
        <fullName evidence="6">TPM domain-containing protein</fullName>
    </recommendedName>
</protein>
<organism evidence="4 5">
    <name type="scientific">Kribbella speibonae</name>
    <dbReference type="NCBI Taxonomy" id="1572660"/>
    <lineage>
        <taxon>Bacteria</taxon>
        <taxon>Bacillati</taxon>
        <taxon>Actinomycetota</taxon>
        <taxon>Actinomycetes</taxon>
        <taxon>Propionibacteriales</taxon>
        <taxon>Kribbellaceae</taxon>
        <taxon>Kribbella</taxon>
    </lineage>
</organism>
<proteinExistence type="predicted"/>